<reference evidence="22 23" key="1">
    <citation type="submission" date="2019-01" db="EMBL/GenBank/DDBJ databases">
        <title>Genome sequencing of the rare red list fungi Fomitopsis rosea.</title>
        <authorList>
            <person name="Buettner E."/>
            <person name="Kellner H."/>
        </authorList>
    </citation>
    <scope>NUCLEOTIDE SEQUENCE [LARGE SCALE GENOMIC DNA]</scope>
    <source>
        <strain evidence="22 23">DSM 105464</strain>
    </source>
</reference>
<evidence type="ECO:0000256" key="1">
    <source>
        <dbReference type="ARBA" id="ARBA00001974"/>
    </source>
</evidence>
<comment type="catalytic activity">
    <reaction evidence="18">
        <text>2 Fe(3+)-[Dph3] + NADH = 2 Fe(2+)-[Dph3] + NAD(+) + H(+)</text>
        <dbReference type="Rhea" id="RHEA:71231"/>
        <dbReference type="Rhea" id="RHEA-COMP:18002"/>
        <dbReference type="Rhea" id="RHEA-COMP:18003"/>
        <dbReference type="ChEBI" id="CHEBI:15378"/>
        <dbReference type="ChEBI" id="CHEBI:29033"/>
        <dbReference type="ChEBI" id="CHEBI:29034"/>
        <dbReference type="ChEBI" id="CHEBI:57540"/>
        <dbReference type="ChEBI" id="CHEBI:57945"/>
        <dbReference type="ChEBI" id="CHEBI:83228"/>
    </reaction>
    <physiologicalReaction direction="left-to-right" evidence="18">
        <dbReference type="Rhea" id="RHEA:71232"/>
    </physiologicalReaction>
</comment>
<comment type="cofactor">
    <cofactor evidence="1 19">
        <name>FAD</name>
        <dbReference type="ChEBI" id="CHEBI:57692"/>
    </cofactor>
</comment>
<feature type="binding site" evidence="19">
    <location>
        <position position="243"/>
    </location>
    <ligand>
        <name>FAD</name>
        <dbReference type="ChEBI" id="CHEBI:57692"/>
    </ligand>
</feature>
<sequence>MCFDYPVCTSQSASYVGAADLQWAYLTSFIGTFSSLLFISWFINGKLKEAGYDVSRLILIGLPPKEGTMSAQDSSYSSSPAPAGLLGGNATQLLALALALATSAWIYKKFSAAQKKKPVLDSTKWQEFPLKEKIQISPNTAIYRFALPQPDDVLGLPIGQHISVSAEINGKDIMRSYTPTSSDDNRGHFDLLIKSYEKGNISRYVSLLKIGDNVRVKGPKGQFTYKPSQWRVLGMIAGGTGITPMLQVIRAALKNPNDHTSLNLIYANVNFDDILLKKELDELAATHPTRFKVFYVLNNPPEGWTGGVGFVSKDQVENWMPAPNAHNDIKIMMCGPPPMMTAMKKHLAELNYSAPRTVSKLDDQVFSRIRWRLGVLLDIEVFGDGVSFCVRSYILKSSSGWFNRLLTDPKDVPRLAPNEPIRMPEEAAVVAGLLKTAFSMEMPPVDSTELLLDILRAAEYYEMPAAIMLIRACLTSDVSKVSPIRVYAIACERGWQREAEWALARTIHMDLCAPEVAEQLVKLDGSAIMKLFVLQRRRRDALREKLDDSSVYDKGNVAPQVCPRCDRNIGSNPWLALKSWWLSRAEAVPVSIEDIDCPEVQVAAEASCPNCRETLYDATHTRTNLRAMVKSLPSKLEDDP</sequence>
<evidence type="ECO:0000256" key="16">
    <source>
        <dbReference type="ARBA" id="ARBA00041901"/>
    </source>
</evidence>
<dbReference type="STRING" id="34475.A0A4Y9Z0M1"/>
<evidence type="ECO:0000256" key="7">
    <source>
        <dbReference type="ARBA" id="ARBA00022692"/>
    </source>
</evidence>
<evidence type="ECO:0000256" key="10">
    <source>
        <dbReference type="ARBA" id="ARBA00022989"/>
    </source>
</evidence>
<keyword evidence="6 19" id="KW-0285">Flavoprotein</keyword>
<feature type="binding site" evidence="19">
    <location>
        <position position="175"/>
    </location>
    <ligand>
        <name>FAD</name>
        <dbReference type="ChEBI" id="CHEBI:57692"/>
    </ligand>
</feature>
<evidence type="ECO:0000256" key="19">
    <source>
        <dbReference type="PIRSR" id="PIRSR601834-1"/>
    </source>
</evidence>
<dbReference type="PRINTS" id="PR00371">
    <property type="entry name" value="FPNCR"/>
</dbReference>
<comment type="caution">
    <text evidence="22">The sequence shown here is derived from an EMBL/GenBank/DDBJ whole genome shotgun (WGS) entry which is preliminary data.</text>
</comment>
<evidence type="ECO:0000256" key="20">
    <source>
        <dbReference type="SAM" id="Phobius"/>
    </source>
</evidence>
<keyword evidence="10 20" id="KW-1133">Transmembrane helix</keyword>
<dbReference type="InterPro" id="IPR017938">
    <property type="entry name" value="Riboflavin_synthase-like_b-brl"/>
</dbReference>
<keyword evidence="12" id="KW-0520">NAD</keyword>
<keyword evidence="13" id="KW-0496">Mitochondrion</keyword>
<dbReference type="InterPro" id="IPR039261">
    <property type="entry name" value="FNR_nucleotide-bd"/>
</dbReference>
<evidence type="ECO:0000259" key="21">
    <source>
        <dbReference type="PROSITE" id="PS51384"/>
    </source>
</evidence>
<comment type="similarity">
    <text evidence="4">Belongs to the flavoprotein pyridine nucleotide cytochrome reductase family.</text>
</comment>
<dbReference type="PRINTS" id="PR00406">
    <property type="entry name" value="CYTB5RDTASE"/>
</dbReference>
<evidence type="ECO:0000256" key="5">
    <source>
        <dbReference type="ARBA" id="ARBA00012011"/>
    </source>
</evidence>
<evidence type="ECO:0000256" key="12">
    <source>
        <dbReference type="ARBA" id="ARBA00023027"/>
    </source>
</evidence>
<dbReference type="GO" id="GO:0005741">
    <property type="term" value="C:mitochondrial outer membrane"/>
    <property type="evidence" value="ECO:0007669"/>
    <property type="project" value="UniProtKB-SubCell"/>
</dbReference>
<dbReference type="EC" id="1.6.2.2" evidence="5"/>
<dbReference type="Gene3D" id="2.40.30.10">
    <property type="entry name" value="Translation factors"/>
    <property type="match status" value="1"/>
</dbReference>
<dbReference type="AlphaFoldDB" id="A0A4Y9Z0M1"/>
<dbReference type="Gene3D" id="3.40.50.80">
    <property type="entry name" value="Nucleotide-binding domain of ferredoxin-NADP reductase (FNR) module"/>
    <property type="match status" value="1"/>
</dbReference>
<evidence type="ECO:0000256" key="8">
    <source>
        <dbReference type="ARBA" id="ARBA00022787"/>
    </source>
</evidence>
<dbReference type="InterPro" id="IPR008333">
    <property type="entry name" value="Cbr1-like_FAD-bd_dom"/>
</dbReference>
<name>A0A4Y9Z0M1_9APHY</name>
<proteinExistence type="inferred from homology"/>
<dbReference type="FunFam" id="3.40.50.80:FF:000019">
    <property type="entry name" value="NADH-cytochrome b5 reductase"/>
    <property type="match status" value="1"/>
</dbReference>
<gene>
    <name evidence="22" type="ORF">EVJ58_g1064</name>
</gene>
<dbReference type="InterPro" id="IPR011333">
    <property type="entry name" value="SKP1/BTB/POZ_sf"/>
</dbReference>
<dbReference type="SUPFAM" id="SSF52343">
    <property type="entry name" value="Ferredoxin reductase-like, C-terminal NADP-linked domain"/>
    <property type="match status" value="1"/>
</dbReference>
<comment type="catalytic activity">
    <reaction evidence="17">
        <text>2 Fe(III)-[cytochrome b5] + NADH = 2 Fe(II)-[cytochrome b5] + NAD(+) + H(+)</text>
        <dbReference type="Rhea" id="RHEA:46680"/>
        <dbReference type="Rhea" id="RHEA-COMP:10438"/>
        <dbReference type="Rhea" id="RHEA-COMP:10439"/>
        <dbReference type="ChEBI" id="CHEBI:15378"/>
        <dbReference type="ChEBI" id="CHEBI:29033"/>
        <dbReference type="ChEBI" id="CHEBI:29034"/>
        <dbReference type="ChEBI" id="CHEBI:57540"/>
        <dbReference type="ChEBI" id="CHEBI:57945"/>
        <dbReference type="EC" id="1.6.2.2"/>
    </reaction>
</comment>
<dbReference type="PANTHER" id="PTHR19370">
    <property type="entry name" value="NADH-CYTOCHROME B5 REDUCTASE"/>
    <property type="match status" value="1"/>
</dbReference>
<evidence type="ECO:0000256" key="14">
    <source>
        <dbReference type="ARBA" id="ARBA00023136"/>
    </source>
</evidence>
<dbReference type="InterPro" id="IPR017927">
    <property type="entry name" value="FAD-bd_FR_type"/>
</dbReference>
<dbReference type="SUPFAM" id="SSF54695">
    <property type="entry name" value="POZ domain"/>
    <property type="match status" value="1"/>
</dbReference>
<dbReference type="InterPro" id="IPR001834">
    <property type="entry name" value="CBR-like"/>
</dbReference>
<dbReference type="SUPFAM" id="SSF63380">
    <property type="entry name" value="Riboflavin synthase domain-like"/>
    <property type="match status" value="1"/>
</dbReference>
<keyword evidence="9 19" id="KW-0274">FAD</keyword>
<evidence type="ECO:0000256" key="13">
    <source>
        <dbReference type="ARBA" id="ARBA00023128"/>
    </source>
</evidence>
<dbReference type="PANTHER" id="PTHR19370:SF184">
    <property type="entry name" value="NADH-CYTOCHROME B5 REDUCTASE-LIKE"/>
    <property type="match status" value="1"/>
</dbReference>
<keyword evidence="8" id="KW-1000">Mitochondrion outer membrane</keyword>
<dbReference type="Pfam" id="PF00970">
    <property type="entry name" value="FAD_binding_6"/>
    <property type="match status" value="1"/>
</dbReference>
<dbReference type="CDD" id="cd06183">
    <property type="entry name" value="cyt_b5_reduct_like"/>
    <property type="match status" value="1"/>
</dbReference>
<evidence type="ECO:0000256" key="6">
    <source>
        <dbReference type="ARBA" id="ARBA00022630"/>
    </source>
</evidence>
<dbReference type="Proteomes" id="UP000298390">
    <property type="component" value="Unassembled WGS sequence"/>
</dbReference>
<evidence type="ECO:0000256" key="18">
    <source>
        <dbReference type="ARBA" id="ARBA00049138"/>
    </source>
</evidence>
<evidence type="ECO:0000256" key="9">
    <source>
        <dbReference type="ARBA" id="ARBA00022827"/>
    </source>
</evidence>
<keyword evidence="14 20" id="KW-0472">Membrane</keyword>
<feature type="transmembrane region" description="Helical" evidence="20">
    <location>
        <begin position="83"/>
        <end position="107"/>
    </location>
</feature>
<dbReference type="InterPro" id="IPR001433">
    <property type="entry name" value="OxRdtase_FAD/NAD-bd"/>
</dbReference>
<feature type="binding site" evidence="19">
    <location>
        <position position="192"/>
    </location>
    <ligand>
        <name>FAD</name>
        <dbReference type="ChEBI" id="CHEBI:57692"/>
    </ligand>
</feature>
<evidence type="ECO:0000313" key="23">
    <source>
        <dbReference type="Proteomes" id="UP000298390"/>
    </source>
</evidence>
<dbReference type="EMBL" id="SEKV01000032">
    <property type="protein sequence ID" value="TFY68366.1"/>
    <property type="molecule type" value="Genomic_DNA"/>
</dbReference>
<accession>A0A4Y9Z0M1</accession>
<dbReference type="Pfam" id="PF00175">
    <property type="entry name" value="NAD_binding_1"/>
    <property type="match status" value="1"/>
</dbReference>
<evidence type="ECO:0000256" key="17">
    <source>
        <dbReference type="ARBA" id="ARBA00047682"/>
    </source>
</evidence>
<protein>
    <recommendedName>
        <fullName evidence="15">NADH-cytochrome b5 reductase 1</fullName>
        <ecNumber evidence="5">1.6.2.2</ecNumber>
    </recommendedName>
    <alternativeName>
        <fullName evidence="16">Microsomal cytochrome b reductase</fullName>
    </alternativeName>
</protein>
<keyword evidence="7 20" id="KW-0812">Transmembrane</keyword>
<dbReference type="InterPro" id="IPR001709">
    <property type="entry name" value="Flavoprot_Pyr_Nucl_cyt_Rdtase"/>
</dbReference>
<feature type="transmembrane region" description="Helical" evidence="20">
    <location>
        <begin position="23"/>
        <end position="43"/>
    </location>
</feature>
<comment type="subcellular location">
    <subcellularLocation>
        <location evidence="2">Mitochondrion outer membrane</location>
    </subcellularLocation>
</comment>
<feature type="binding site" evidence="19">
    <location>
        <position position="202"/>
    </location>
    <ligand>
        <name>FAD</name>
        <dbReference type="ChEBI" id="CHEBI:57692"/>
    </ligand>
</feature>
<evidence type="ECO:0000313" key="22">
    <source>
        <dbReference type="EMBL" id="TFY68366.1"/>
    </source>
</evidence>
<evidence type="ECO:0000256" key="4">
    <source>
        <dbReference type="ARBA" id="ARBA00006105"/>
    </source>
</evidence>
<feature type="binding site" evidence="19">
    <location>
        <position position="201"/>
    </location>
    <ligand>
        <name>FAD</name>
        <dbReference type="ChEBI" id="CHEBI:57692"/>
    </ligand>
</feature>
<feature type="binding site" evidence="19">
    <location>
        <position position="177"/>
    </location>
    <ligand>
        <name>FAD</name>
        <dbReference type="ChEBI" id="CHEBI:57692"/>
    </ligand>
</feature>
<comment type="pathway">
    <text evidence="3">Protein modification; peptidyl-diphthamide biosynthesis.</text>
</comment>
<organism evidence="22 23">
    <name type="scientific">Rhodofomes roseus</name>
    <dbReference type="NCBI Taxonomy" id="34475"/>
    <lineage>
        <taxon>Eukaryota</taxon>
        <taxon>Fungi</taxon>
        <taxon>Dikarya</taxon>
        <taxon>Basidiomycota</taxon>
        <taxon>Agaricomycotina</taxon>
        <taxon>Agaricomycetes</taxon>
        <taxon>Polyporales</taxon>
        <taxon>Rhodofomes</taxon>
    </lineage>
</organism>
<evidence type="ECO:0000256" key="3">
    <source>
        <dbReference type="ARBA" id="ARBA00005156"/>
    </source>
</evidence>
<dbReference type="FunFam" id="2.40.30.10:FF:000032">
    <property type="entry name" value="NADH-cytochrome b5 reductase"/>
    <property type="match status" value="1"/>
</dbReference>
<evidence type="ECO:0000256" key="11">
    <source>
        <dbReference type="ARBA" id="ARBA00023002"/>
    </source>
</evidence>
<feature type="domain" description="FAD-binding FR-type" evidence="21">
    <location>
        <begin position="123"/>
        <end position="226"/>
    </location>
</feature>
<evidence type="ECO:0000256" key="15">
    <source>
        <dbReference type="ARBA" id="ARBA00039438"/>
    </source>
</evidence>
<dbReference type="Gene3D" id="3.30.710.10">
    <property type="entry name" value="Potassium Channel Kv1.1, Chain A"/>
    <property type="match status" value="1"/>
</dbReference>
<keyword evidence="11" id="KW-0560">Oxidoreductase</keyword>
<dbReference type="PROSITE" id="PS51384">
    <property type="entry name" value="FAD_FR"/>
    <property type="match status" value="1"/>
</dbReference>
<evidence type="ECO:0000256" key="2">
    <source>
        <dbReference type="ARBA" id="ARBA00004294"/>
    </source>
</evidence>
<feature type="binding site" evidence="19">
    <location>
        <position position="194"/>
    </location>
    <ligand>
        <name>FAD</name>
        <dbReference type="ChEBI" id="CHEBI:57692"/>
    </ligand>
</feature>
<dbReference type="GO" id="GO:0090524">
    <property type="term" value="F:cytochrome-b5 reductase activity, acting on NADH"/>
    <property type="evidence" value="ECO:0007669"/>
    <property type="project" value="UniProtKB-EC"/>
</dbReference>